<gene>
    <name evidence="2" type="ORF">SAMN03080610_00505</name>
</gene>
<accession>A0A1G5MFH6</accession>
<evidence type="ECO:0000313" key="3">
    <source>
        <dbReference type="Proteomes" id="UP000199347"/>
    </source>
</evidence>
<feature type="domain" description="Sulphotransferase Stf0" evidence="1">
    <location>
        <begin position="118"/>
        <end position="346"/>
    </location>
</feature>
<dbReference type="SUPFAM" id="SSF52540">
    <property type="entry name" value="P-loop containing nucleoside triphosphate hydrolases"/>
    <property type="match status" value="1"/>
</dbReference>
<dbReference type="InterPro" id="IPR024628">
    <property type="entry name" value="Sulfotransferase_Stf0_dom"/>
</dbReference>
<name>A0A1G5MFH6_AFIMA</name>
<protein>
    <submittedName>
        <fullName evidence="2">LPS sulfotransferase NodH</fullName>
    </submittedName>
</protein>
<dbReference type="Pfam" id="PF09037">
    <property type="entry name" value="Sulphotransf"/>
    <property type="match status" value="1"/>
</dbReference>
<keyword evidence="3" id="KW-1185">Reference proteome</keyword>
<evidence type="ECO:0000313" key="2">
    <source>
        <dbReference type="EMBL" id="SCZ23219.1"/>
    </source>
</evidence>
<dbReference type="AlphaFoldDB" id="A0A1G5MFH6"/>
<proteinExistence type="predicted"/>
<keyword evidence="2" id="KW-0808">Transferase</keyword>
<dbReference type="InterPro" id="IPR027417">
    <property type="entry name" value="P-loop_NTPase"/>
</dbReference>
<dbReference type="Proteomes" id="UP000199347">
    <property type="component" value="Unassembled WGS sequence"/>
</dbReference>
<dbReference type="RefSeq" id="WP_170130347.1">
    <property type="nucleotide sequence ID" value="NZ_FMVW01000001.1"/>
</dbReference>
<dbReference type="STRING" id="1120955.SAMN03080610_00505"/>
<organism evidence="2 3">
    <name type="scientific">Afifella marina DSM 2698</name>
    <dbReference type="NCBI Taxonomy" id="1120955"/>
    <lineage>
        <taxon>Bacteria</taxon>
        <taxon>Pseudomonadati</taxon>
        <taxon>Pseudomonadota</taxon>
        <taxon>Alphaproteobacteria</taxon>
        <taxon>Hyphomicrobiales</taxon>
        <taxon>Afifellaceae</taxon>
        <taxon>Afifella</taxon>
    </lineage>
</organism>
<dbReference type="Gene3D" id="3.40.50.300">
    <property type="entry name" value="P-loop containing nucleotide triphosphate hydrolases"/>
    <property type="match status" value="1"/>
</dbReference>
<dbReference type="EMBL" id="FMVW01000001">
    <property type="protein sequence ID" value="SCZ23219.1"/>
    <property type="molecule type" value="Genomic_DNA"/>
</dbReference>
<reference evidence="2 3" key="1">
    <citation type="submission" date="2016-10" db="EMBL/GenBank/DDBJ databases">
        <authorList>
            <person name="de Groot N.N."/>
        </authorList>
    </citation>
    <scope>NUCLEOTIDE SEQUENCE [LARGE SCALE GENOMIC DNA]</scope>
    <source>
        <strain evidence="2 3">DSM 2698</strain>
    </source>
</reference>
<evidence type="ECO:0000259" key="1">
    <source>
        <dbReference type="Pfam" id="PF09037"/>
    </source>
</evidence>
<dbReference type="GO" id="GO:0016740">
    <property type="term" value="F:transferase activity"/>
    <property type="evidence" value="ECO:0007669"/>
    <property type="project" value="UniProtKB-KW"/>
</dbReference>
<sequence>MFRAVKKLKLLQRFQEAGDVRIAADPGCADFLRSYRGGAYAALLLDDRSSPSGQIHGGHLIAISTDDETRLKQRLAERFPHATVAGFIGDVALRAAAHADPLADDTGIRRESEPSKLYAVVCGPRTGSTWFVNLLRETGRLGRPTEHLRPLTVFMARHRDRFAVDLSRWLALLVRQEQKNRVFGTKIIDDFAISLAPLLSGNERAMVQSLAAKTRIVRLHRRDRVAQAVSEYIADATKVWHVRTNEAMAAYSEAKETVSYDYEHILASYRRHRAAEATIDGWLVRTGQPVLNVVYEDVLAAPETHLREIYSFLRSEPAPILQVSSTRYQRLGDAVNEEMARRFRAESGL</sequence>